<dbReference type="AlphaFoldDB" id="A0A438FF78"/>
<dbReference type="InterPro" id="IPR013103">
    <property type="entry name" value="RVT_2"/>
</dbReference>
<evidence type="ECO:0000256" key="1">
    <source>
        <dbReference type="SAM" id="MobiDB-lite"/>
    </source>
</evidence>
<reference evidence="3 4" key="1">
    <citation type="journal article" date="2018" name="PLoS Genet.">
        <title>Population sequencing reveals clonal diversity and ancestral inbreeding in the grapevine cultivar Chardonnay.</title>
        <authorList>
            <person name="Roach M.J."/>
            <person name="Johnson D.L."/>
            <person name="Bohlmann J."/>
            <person name="van Vuuren H.J."/>
            <person name="Jones S.J."/>
            <person name="Pretorius I.S."/>
            <person name="Schmidt S.A."/>
            <person name="Borneman A.R."/>
        </authorList>
    </citation>
    <scope>NUCLEOTIDE SEQUENCE [LARGE SCALE GENOMIC DNA]</scope>
    <source>
        <strain evidence="4">cv. Chardonnay</strain>
        <tissue evidence="3">Leaf</tissue>
    </source>
</reference>
<accession>A0A438FF78</accession>
<dbReference type="Proteomes" id="UP000288805">
    <property type="component" value="Unassembled WGS sequence"/>
</dbReference>
<dbReference type="CDD" id="cd09272">
    <property type="entry name" value="RNase_HI_RT_Ty1"/>
    <property type="match status" value="1"/>
</dbReference>
<feature type="domain" description="Reverse transcriptase Ty1/copia-type" evidence="2">
    <location>
        <begin position="443"/>
        <end position="574"/>
    </location>
</feature>
<dbReference type="SUPFAM" id="SSF56672">
    <property type="entry name" value="DNA/RNA polymerases"/>
    <property type="match status" value="1"/>
</dbReference>
<dbReference type="Pfam" id="PF07727">
    <property type="entry name" value="RVT_2"/>
    <property type="match status" value="1"/>
</dbReference>
<feature type="region of interest" description="Disordered" evidence="1">
    <location>
        <begin position="331"/>
        <end position="357"/>
    </location>
</feature>
<proteinExistence type="predicted"/>
<dbReference type="Pfam" id="PF14223">
    <property type="entry name" value="Retrotran_gag_2"/>
    <property type="match status" value="1"/>
</dbReference>
<protein>
    <submittedName>
        <fullName evidence="3">Retrovirus-related Pol polyprotein from transposon RE1</fullName>
    </submittedName>
</protein>
<organism evidence="3 4">
    <name type="scientific">Vitis vinifera</name>
    <name type="common">Grape</name>
    <dbReference type="NCBI Taxonomy" id="29760"/>
    <lineage>
        <taxon>Eukaryota</taxon>
        <taxon>Viridiplantae</taxon>
        <taxon>Streptophyta</taxon>
        <taxon>Embryophyta</taxon>
        <taxon>Tracheophyta</taxon>
        <taxon>Spermatophyta</taxon>
        <taxon>Magnoliopsida</taxon>
        <taxon>eudicotyledons</taxon>
        <taxon>Gunneridae</taxon>
        <taxon>Pentapetalae</taxon>
        <taxon>rosids</taxon>
        <taxon>Vitales</taxon>
        <taxon>Vitaceae</taxon>
        <taxon>Viteae</taxon>
        <taxon>Vitis</taxon>
    </lineage>
</organism>
<dbReference type="PANTHER" id="PTHR11439">
    <property type="entry name" value="GAG-POL-RELATED RETROTRANSPOSON"/>
    <property type="match status" value="1"/>
</dbReference>
<feature type="compositionally biased region" description="Low complexity" evidence="1">
    <location>
        <begin position="346"/>
        <end position="357"/>
    </location>
</feature>
<dbReference type="InterPro" id="IPR043502">
    <property type="entry name" value="DNA/RNA_pol_sf"/>
</dbReference>
<evidence type="ECO:0000313" key="3">
    <source>
        <dbReference type="EMBL" id="RVW58637.1"/>
    </source>
</evidence>
<gene>
    <name evidence="3" type="primary">RE1_1102</name>
    <name evidence="3" type="ORF">CK203_112050</name>
</gene>
<dbReference type="EMBL" id="QGNW01000933">
    <property type="protein sequence ID" value="RVW58637.1"/>
    <property type="molecule type" value="Genomic_DNA"/>
</dbReference>
<name>A0A438FF78_VITVI</name>
<evidence type="ECO:0000313" key="4">
    <source>
        <dbReference type="Proteomes" id="UP000288805"/>
    </source>
</evidence>
<comment type="caution">
    <text evidence="3">The sequence shown here is derived from an EMBL/GenBank/DDBJ whole genome shotgun (WGS) entry which is preliminary data.</text>
</comment>
<feature type="compositionally biased region" description="Polar residues" evidence="1">
    <location>
        <begin position="331"/>
        <end position="345"/>
    </location>
</feature>
<evidence type="ECO:0000259" key="2">
    <source>
        <dbReference type="Pfam" id="PF07727"/>
    </source>
</evidence>
<sequence length="747" mass="82949">MAENTTSRTNVSLISSTSCFDRIISINATTQLPIKLNTTTFPIGKHNLTPYYMVMTSWDFLMGLRHAHPRKLLSKMEQLFQLQISLFGLGKTSCSFTQSLHLFHKLYANKSKSRVMNLKEKLTNITCNTRSIAEYLQTIKGTVDDLALIDTHLSDDDLTIFALNGLGNGFKEIYTAIRARDTPVSFEELHDKLVEHEAFLKREESRGGSYVTINNTRTSLGNTNLDMAMDKVIMGRAKRLLQQQLEVHHTSFGNSSSSNWIVDSDASHHVTGDLTNLSHHQPYEGLDDILLGDGSGLEITHTGSSKLPAPSNSCCYPTFFFVVPTPSESFPYQGSSSTTTPPNQELLSSCSPASSSPSTMTSAPLSVCDATPRVQSFTQAISSNCNPFSKFHCPKQFLGFTTSFHVTKHPFPASLEPTNASQALQDPKWCAAMDDELATLACNRTWVLVPPPSNHNIVGCKWVFRIKRNLDGSISRYKARFVAKGFHQRPRVDYNDTFSPIVKPTTIRVVLSIALSNSWPISQLDVNNAFLHGNLTEDVYMAQPPRYVDQNNPNNVCRLQKALYGLKQAPRAWKLFSVHLEVISTSDGMFLSQHKYVRDLLAKFHLEGIKDSSTPMSSIGHLTLNDGSPPANATQFRSLVGGLQYLQLTCPDIAFVVNKLDQFMHAPTQTHWTAAKRLLYVTPPPDLRAYSEVDWAGNQDSYKSTTTFVLFLGGNPISWCSKKQKTVACSSTEAEYRAVASTAAEVT</sequence>
<dbReference type="PANTHER" id="PTHR11439:SF463">
    <property type="entry name" value="REVERSE TRANSCRIPTASE TY1_COPIA-TYPE DOMAIN-CONTAINING PROTEIN"/>
    <property type="match status" value="1"/>
</dbReference>